<dbReference type="Proteomes" id="UP001307889">
    <property type="component" value="Chromosome 13"/>
</dbReference>
<comment type="subunit">
    <text evidence="1">Self-associates forming complexes of several hundred monomers.</text>
</comment>
<evidence type="ECO:0000313" key="13">
    <source>
        <dbReference type="Proteomes" id="UP001307889"/>
    </source>
</evidence>
<dbReference type="EMBL" id="AP028921">
    <property type="protein sequence ID" value="BET02076.1"/>
    <property type="molecule type" value="Genomic_DNA"/>
</dbReference>
<organism evidence="12 13">
    <name type="scientific">Nesidiocoris tenuis</name>
    <dbReference type="NCBI Taxonomy" id="355587"/>
    <lineage>
        <taxon>Eukaryota</taxon>
        <taxon>Metazoa</taxon>
        <taxon>Ecdysozoa</taxon>
        <taxon>Arthropoda</taxon>
        <taxon>Hexapoda</taxon>
        <taxon>Insecta</taxon>
        <taxon>Pterygota</taxon>
        <taxon>Neoptera</taxon>
        <taxon>Paraneoptera</taxon>
        <taxon>Hemiptera</taxon>
        <taxon>Heteroptera</taxon>
        <taxon>Panheteroptera</taxon>
        <taxon>Cimicomorpha</taxon>
        <taxon>Miridae</taxon>
        <taxon>Dicyphina</taxon>
        <taxon>Nesidiocoris</taxon>
    </lineage>
</organism>
<keyword evidence="13" id="KW-1185">Reference proteome</keyword>
<accession>A0ABN7BFW6</accession>
<name>A0ABN7BFW6_9HEMI</name>
<dbReference type="PANTHER" id="PTHR21411:SF0">
    <property type="entry name" value="REGULATORY PROTEIN ZESTE"/>
    <property type="match status" value="1"/>
</dbReference>
<evidence type="ECO:0000256" key="4">
    <source>
        <dbReference type="ARBA" id="ARBA00022771"/>
    </source>
</evidence>
<evidence type="ECO:0000256" key="3">
    <source>
        <dbReference type="ARBA" id="ARBA00022723"/>
    </source>
</evidence>
<feature type="domain" description="Myb/SANT-like DNA-binding" evidence="11">
    <location>
        <begin position="186"/>
        <end position="259"/>
    </location>
</feature>
<comment type="function">
    <text evidence="8">Involved in transvection phenomena (= synapsis-dependent gene expression), where the synaptic pairing of chromosomes carrying genes with which zeste interacts influences the expression of these genes. Zeste binds to DNA and stimulates transcription from a nearby promoter.</text>
</comment>
<evidence type="ECO:0000256" key="9">
    <source>
        <dbReference type="SAM" id="MobiDB-lite"/>
    </source>
</evidence>
<protein>
    <recommendedName>
        <fullName evidence="2">Regulatory protein zeste</fullName>
    </recommendedName>
</protein>
<dbReference type="Gene3D" id="2.20.25.240">
    <property type="match status" value="1"/>
</dbReference>
<keyword evidence="7" id="KW-0804">Transcription</keyword>
<feature type="region of interest" description="Disordered" evidence="9">
    <location>
        <begin position="335"/>
        <end position="361"/>
    </location>
</feature>
<evidence type="ECO:0000259" key="11">
    <source>
        <dbReference type="Pfam" id="PF13873"/>
    </source>
</evidence>
<evidence type="ECO:0000256" key="8">
    <source>
        <dbReference type="ARBA" id="ARBA00025466"/>
    </source>
</evidence>
<feature type="region of interest" description="Disordered" evidence="9">
    <location>
        <begin position="157"/>
        <end position="187"/>
    </location>
</feature>
<dbReference type="InterPro" id="IPR007588">
    <property type="entry name" value="Znf_FLYWCH"/>
</dbReference>
<keyword evidence="3" id="KW-0479">Metal-binding</keyword>
<gene>
    <name evidence="12" type="ORF">NTJ_14894</name>
</gene>
<proteinExistence type="predicted"/>
<dbReference type="PANTHER" id="PTHR21411">
    <property type="entry name" value="APONTIC"/>
    <property type="match status" value="1"/>
</dbReference>
<evidence type="ECO:0000256" key="1">
    <source>
        <dbReference type="ARBA" id="ARBA00011764"/>
    </source>
</evidence>
<feature type="domain" description="FLYWCH-type" evidence="10">
    <location>
        <begin position="12"/>
        <end position="69"/>
    </location>
</feature>
<feature type="compositionally biased region" description="Basic and acidic residues" evidence="9">
    <location>
        <begin position="159"/>
        <end position="185"/>
    </location>
</feature>
<keyword evidence="5" id="KW-0862">Zinc</keyword>
<feature type="compositionally biased region" description="Low complexity" evidence="9">
    <location>
        <begin position="300"/>
        <end position="309"/>
    </location>
</feature>
<sequence length="468" mass="53050">MGDKTMFVAGGSQRSGMVMFHNNFRFVRHKSLNDDVMRWTCAGRRKWGCKAFVKTSGSEVIDAREDHTHDLHNASVAEDMPRSAKQDQYCDEKDMKMEIKTEHEEEPSETDDDSNFTAPTIYVDEYGMCVDGARNSSNVEMRNSSVEEQRYFVVPEYGNGKDSRSENGEIENYRRRRTQRAEKVKRSSNFTEEERQCLIRLALARKNAILNNRTDGYSTRVKNRAWAEIQAAYNSSGVGPPRDAGCLRMKLSAIRREIRLFDQQLRASKGEPSERPVRPLTEEEIALRDVMRHGLMGRNSLSDSDGGSSYDVPPGLEQRETSKDLVMNFSNVTSRLQEKHPASERVNGCSETATPLNGNPSPATVPTVCTVTTDVAAFAAPNRTPTADTTFQRRPTLKRKMTSAADFERIAKLRMAVLEKKNRLYEMHLSRAAILRQTATIERDVAAMEKERTMVLLEIAKKQLKSIE</sequence>
<evidence type="ECO:0000256" key="7">
    <source>
        <dbReference type="ARBA" id="ARBA00023163"/>
    </source>
</evidence>
<keyword evidence="6" id="KW-0805">Transcription regulation</keyword>
<evidence type="ECO:0000256" key="5">
    <source>
        <dbReference type="ARBA" id="ARBA00022833"/>
    </source>
</evidence>
<evidence type="ECO:0000256" key="2">
    <source>
        <dbReference type="ARBA" id="ARBA00016807"/>
    </source>
</evidence>
<evidence type="ECO:0000256" key="6">
    <source>
        <dbReference type="ARBA" id="ARBA00023015"/>
    </source>
</evidence>
<dbReference type="InterPro" id="IPR028002">
    <property type="entry name" value="Myb_DNA-bind_5"/>
</dbReference>
<feature type="region of interest" description="Disordered" evidence="9">
    <location>
        <begin position="296"/>
        <end position="319"/>
    </location>
</feature>
<evidence type="ECO:0000259" key="10">
    <source>
        <dbReference type="Pfam" id="PF04500"/>
    </source>
</evidence>
<evidence type="ECO:0000313" key="12">
    <source>
        <dbReference type="EMBL" id="BET02076.1"/>
    </source>
</evidence>
<keyword evidence="4" id="KW-0863">Zinc-finger</keyword>
<feature type="compositionally biased region" description="Polar residues" evidence="9">
    <location>
        <begin position="349"/>
        <end position="359"/>
    </location>
</feature>
<dbReference type="Pfam" id="PF13873">
    <property type="entry name" value="Myb_DNA-bind_5"/>
    <property type="match status" value="1"/>
</dbReference>
<dbReference type="Pfam" id="PF04500">
    <property type="entry name" value="FLYWCH"/>
    <property type="match status" value="1"/>
</dbReference>
<reference evidence="12 13" key="1">
    <citation type="submission" date="2023-09" db="EMBL/GenBank/DDBJ databases">
        <title>Nesidiocoris tenuis whole genome shotgun sequence.</title>
        <authorList>
            <person name="Shibata T."/>
            <person name="Shimoda M."/>
            <person name="Kobayashi T."/>
            <person name="Uehara T."/>
        </authorList>
    </citation>
    <scope>NUCLEOTIDE SEQUENCE [LARGE SCALE GENOMIC DNA]</scope>
    <source>
        <strain evidence="12 13">Japan</strain>
    </source>
</reference>